<name>A0ABT9MCS7_9DEIO</name>
<evidence type="ECO:0000256" key="1">
    <source>
        <dbReference type="SAM" id="MobiDB-lite"/>
    </source>
</evidence>
<feature type="domain" description="Phosphodiester glycosidase" evidence="2">
    <location>
        <begin position="515"/>
        <end position="639"/>
    </location>
</feature>
<feature type="region of interest" description="Disordered" evidence="1">
    <location>
        <begin position="1"/>
        <end position="21"/>
    </location>
</feature>
<evidence type="ECO:0000313" key="3">
    <source>
        <dbReference type="EMBL" id="MDP9764373.1"/>
    </source>
</evidence>
<dbReference type="EMBL" id="JAURUR010000004">
    <property type="protein sequence ID" value="MDP9764373.1"/>
    <property type="molecule type" value="Genomic_DNA"/>
</dbReference>
<keyword evidence="4" id="KW-1185">Reference proteome</keyword>
<dbReference type="InterPro" id="IPR018711">
    <property type="entry name" value="NAGPA"/>
</dbReference>
<evidence type="ECO:0000259" key="2">
    <source>
        <dbReference type="Pfam" id="PF09992"/>
    </source>
</evidence>
<feature type="region of interest" description="Disordered" evidence="1">
    <location>
        <begin position="176"/>
        <end position="211"/>
    </location>
</feature>
<comment type="caution">
    <text evidence="3">The sequence shown here is derived from an EMBL/GenBank/DDBJ whole genome shotgun (WGS) entry which is preliminary data.</text>
</comment>
<dbReference type="PANTHER" id="PTHR40446:SF2">
    <property type="entry name" value="N-ACETYLGLUCOSAMINE-1-PHOSPHODIESTER ALPHA-N-ACETYLGLUCOSAMINIDASE"/>
    <property type="match status" value="1"/>
</dbReference>
<dbReference type="PANTHER" id="PTHR40446">
    <property type="entry name" value="N-ACETYLGLUCOSAMINE-1-PHOSPHODIESTER ALPHA-N-ACETYLGLUCOSAMINIDASE"/>
    <property type="match status" value="1"/>
</dbReference>
<evidence type="ECO:0000313" key="4">
    <source>
        <dbReference type="Proteomes" id="UP001232163"/>
    </source>
</evidence>
<protein>
    <recommendedName>
        <fullName evidence="2">Phosphodiester glycosidase domain-containing protein</fullName>
    </recommendedName>
</protein>
<feature type="compositionally biased region" description="Pro residues" evidence="1">
    <location>
        <begin position="189"/>
        <end position="208"/>
    </location>
</feature>
<feature type="compositionally biased region" description="Low complexity" evidence="1">
    <location>
        <begin position="176"/>
        <end position="188"/>
    </location>
</feature>
<accession>A0ABT9MCS7</accession>
<gene>
    <name evidence="3" type="ORF">QO006_001798</name>
</gene>
<dbReference type="RefSeq" id="WP_307465862.1">
    <property type="nucleotide sequence ID" value="NZ_JAURUR010000004.1"/>
</dbReference>
<organism evidence="3 4">
    <name type="scientific">Deinococcus enclensis</name>
    <dbReference type="NCBI Taxonomy" id="1049582"/>
    <lineage>
        <taxon>Bacteria</taxon>
        <taxon>Thermotogati</taxon>
        <taxon>Deinococcota</taxon>
        <taxon>Deinococci</taxon>
        <taxon>Deinococcales</taxon>
        <taxon>Deinococcaceae</taxon>
        <taxon>Deinococcus</taxon>
    </lineage>
</organism>
<reference evidence="3 4" key="1">
    <citation type="submission" date="2023-07" db="EMBL/GenBank/DDBJ databases">
        <title>Genomic Encyclopedia of Type Strains, Phase IV (KMG-IV): sequencing the most valuable type-strain genomes for metagenomic binning, comparative biology and taxonomic classification.</title>
        <authorList>
            <person name="Goeker M."/>
        </authorList>
    </citation>
    <scope>NUCLEOTIDE SEQUENCE [LARGE SCALE GENOMIC DNA]</scope>
    <source>
        <strain evidence="3 4">NIO-1023</strain>
    </source>
</reference>
<dbReference type="Proteomes" id="UP001232163">
    <property type="component" value="Unassembled WGS sequence"/>
</dbReference>
<sequence>MKGRNTRIPQSTTPTPGHPAPRRVAWRRTWVLGALLVGSALAAASARTVAIGGVVQSAGVASRMNGAAELLAVWTLPRLGVSVRNDASDLRLQLPGRELRWRPGTGWQALGFAPLGTPLNALPAPQILNGSLHVALDALRVLGVRVIADTPTLLDFAAPTAQGDTLPPSADLAPVAGTPAVPPRATVPAPTPVPTPAPVTPTPTPVTPTAPTGPALTVVRVSRTLYRTVEVQRVVLELSGPAAHTVTREQNGLSITLPGVSAGSSSQTLPSGDTLSVTAGAQGARVTLGTGGGRSEIFTLDDPHRVVIDTTTYTDTRVPPPVNPDALPAGVTYRQTGRLHLLSFDPQKFQPRVVTAPQGKLTDVAQLVKSVGGVAGVNGGYFDPGSALPVDFVAVGGLMTAGSLEKRGTLAFTSQGDALFGYPRPRYFLQGAFGQVMVNSVRAAPSAGLLTAFVGDGRTSVGADTLTTLYVQPGATSVQRAFTGVVTPPAGVLAFTFDPARYPQLPRAAGQPLTVSLNYQAHDQPWETAVDALSAGPMMVQAGKVVIDPRREDFNTLEGVWRPTRQVAFGLLSGQPTIAYFEHGTPEAFAAALAGAGFRDAVRLDSGSSATAYLSGGYLNLGGYLNTVWSRPVANAIVFVPRGNAKDSVARK</sequence>
<dbReference type="Pfam" id="PF09992">
    <property type="entry name" value="NAGPA"/>
    <property type="match status" value="1"/>
</dbReference>
<proteinExistence type="predicted"/>